<dbReference type="GO" id="GO:0019706">
    <property type="term" value="F:protein-cysteine S-palmitoyltransferase activity"/>
    <property type="evidence" value="ECO:0007669"/>
    <property type="project" value="UniProtKB-EC"/>
</dbReference>
<keyword evidence="3 10" id="KW-0812">Transmembrane</keyword>
<feature type="transmembrane region" description="Helical" evidence="10">
    <location>
        <begin position="162"/>
        <end position="183"/>
    </location>
</feature>
<evidence type="ECO:0000256" key="8">
    <source>
        <dbReference type="ARBA" id="ARBA00023315"/>
    </source>
</evidence>
<evidence type="ECO:0000313" key="13">
    <source>
        <dbReference type="Proteomes" id="UP000009328"/>
    </source>
</evidence>
<evidence type="ECO:0000256" key="7">
    <source>
        <dbReference type="ARBA" id="ARBA00023288"/>
    </source>
</evidence>
<evidence type="ECO:0000313" key="12">
    <source>
        <dbReference type="EMBL" id="CCH42413.1"/>
    </source>
</evidence>
<feature type="transmembrane region" description="Helical" evidence="10">
    <location>
        <begin position="195"/>
        <end position="220"/>
    </location>
</feature>
<feature type="transmembrane region" description="Helical" evidence="10">
    <location>
        <begin position="51"/>
        <end position="73"/>
    </location>
</feature>
<dbReference type="InterPro" id="IPR039859">
    <property type="entry name" value="PFA4/ZDH16/20/ERF2-like"/>
</dbReference>
<keyword evidence="6" id="KW-0564">Palmitate</keyword>
<sequence>MTDWRHAKRSQLKIIIPVLITCGMIYLSWVYSYFICWNEIYKHHSKSTGIGLIIGNILFILLIYGIWFQILIIGPGKQPKVPLFRILQNVDETGYNCIEPPEYFMCSKDGFPIWCSECQSIKIDRSHHSSDLGYCIPKMDHFCTFLGAVIGKENYHLFIQLCWWWLCYFIFIGISMACFTKQYKDRKGSVNANIIIVYVAVIGWILMIFALFSSHIYYIYGNKTSIDDMRRKRNRRTNTLYDEYVSLKHNDKRYILRINPDNDNI</sequence>
<dbReference type="FunCoup" id="K0KMR7">
    <property type="interactions" value="909"/>
</dbReference>
<keyword evidence="7" id="KW-0449">Lipoprotein</keyword>
<dbReference type="EC" id="2.3.1.225" evidence="10"/>
<evidence type="ECO:0000256" key="6">
    <source>
        <dbReference type="ARBA" id="ARBA00023139"/>
    </source>
</evidence>
<evidence type="ECO:0000256" key="2">
    <source>
        <dbReference type="ARBA" id="ARBA00022679"/>
    </source>
</evidence>
<reference evidence="12 13" key="1">
    <citation type="journal article" date="2012" name="Eukaryot. Cell">
        <title>Draft genome sequence of Wickerhamomyces ciferrii NRRL Y-1031 F-60-10.</title>
        <authorList>
            <person name="Schneider J."/>
            <person name="Andrea H."/>
            <person name="Blom J."/>
            <person name="Jaenicke S."/>
            <person name="Ruckert C."/>
            <person name="Schorsch C."/>
            <person name="Szczepanowski R."/>
            <person name="Farwick M."/>
            <person name="Goesmann A."/>
            <person name="Puhler A."/>
            <person name="Schaffer S."/>
            <person name="Tauch A."/>
            <person name="Kohler T."/>
            <person name="Brinkrolf K."/>
        </authorList>
    </citation>
    <scope>NUCLEOTIDE SEQUENCE [LARGE SCALE GENOMIC DNA]</scope>
    <source>
        <strain evidence="13">ATCC 14091 / BCRC 22168 / CBS 111 / JCM 3599 / NBRC 0793 / NRRL Y-1031 F-60-10</strain>
    </source>
</reference>
<dbReference type="AlphaFoldDB" id="K0KMR7"/>
<keyword evidence="2 10" id="KW-0808">Transferase</keyword>
<comment type="catalytic activity">
    <reaction evidence="9 10">
        <text>L-cysteinyl-[protein] + hexadecanoyl-CoA = S-hexadecanoyl-L-cysteinyl-[protein] + CoA</text>
        <dbReference type="Rhea" id="RHEA:36683"/>
        <dbReference type="Rhea" id="RHEA-COMP:10131"/>
        <dbReference type="Rhea" id="RHEA-COMP:11032"/>
        <dbReference type="ChEBI" id="CHEBI:29950"/>
        <dbReference type="ChEBI" id="CHEBI:57287"/>
        <dbReference type="ChEBI" id="CHEBI:57379"/>
        <dbReference type="ChEBI" id="CHEBI:74151"/>
        <dbReference type="EC" id="2.3.1.225"/>
    </reaction>
</comment>
<feature type="domain" description="Palmitoyltransferase DHHC" evidence="11">
    <location>
        <begin position="114"/>
        <end position="231"/>
    </location>
</feature>
<dbReference type="STRING" id="1206466.K0KMR7"/>
<dbReference type="GO" id="GO:0016020">
    <property type="term" value="C:membrane"/>
    <property type="evidence" value="ECO:0007669"/>
    <property type="project" value="UniProtKB-SubCell"/>
</dbReference>
<comment type="subcellular location">
    <subcellularLocation>
        <location evidence="1">Membrane</location>
        <topology evidence="1">Multi-pass membrane protein</topology>
    </subcellularLocation>
</comment>
<feature type="transmembrane region" description="Helical" evidence="10">
    <location>
        <begin position="12"/>
        <end position="31"/>
    </location>
</feature>
<keyword evidence="4 10" id="KW-1133">Transmembrane helix</keyword>
<evidence type="ECO:0000259" key="11">
    <source>
        <dbReference type="Pfam" id="PF01529"/>
    </source>
</evidence>
<evidence type="ECO:0000256" key="4">
    <source>
        <dbReference type="ARBA" id="ARBA00022989"/>
    </source>
</evidence>
<evidence type="ECO:0000256" key="5">
    <source>
        <dbReference type="ARBA" id="ARBA00023136"/>
    </source>
</evidence>
<keyword evidence="8 10" id="KW-0012">Acyltransferase</keyword>
<dbReference type="PANTHER" id="PTHR12246">
    <property type="entry name" value="PALMITOYLTRANSFERASE ZDHHC16"/>
    <property type="match status" value="1"/>
</dbReference>
<comment type="domain">
    <text evidence="10">The DHHC domain is required for palmitoyltransferase activity.</text>
</comment>
<evidence type="ECO:0000256" key="3">
    <source>
        <dbReference type="ARBA" id="ARBA00022692"/>
    </source>
</evidence>
<keyword evidence="5 10" id="KW-0472">Membrane</keyword>
<evidence type="ECO:0000256" key="10">
    <source>
        <dbReference type="RuleBase" id="RU079119"/>
    </source>
</evidence>
<evidence type="ECO:0000256" key="1">
    <source>
        <dbReference type="ARBA" id="ARBA00004141"/>
    </source>
</evidence>
<dbReference type="HOGENOM" id="CLU_064801_0_0_1"/>
<dbReference type="Proteomes" id="UP000009328">
    <property type="component" value="Unassembled WGS sequence"/>
</dbReference>
<keyword evidence="13" id="KW-1185">Reference proteome</keyword>
<proteinExistence type="inferred from homology"/>
<comment type="caution">
    <text evidence="12">The sequence shown here is derived from an EMBL/GenBank/DDBJ whole genome shotgun (WGS) entry which is preliminary data.</text>
</comment>
<accession>K0KMR7</accession>
<dbReference type="InterPro" id="IPR001594">
    <property type="entry name" value="Palmitoyltrfase_DHHC"/>
</dbReference>
<dbReference type="InParanoid" id="K0KMR7"/>
<comment type="similarity">
    <text evidence="10">Belongs to the DHHC palmitoyltransferase family.</text>
</comment>
<dbReference type="EMBL" id="CAIF01000043">
    <property type="protein sequence ID" value="CCH42413.1"/>
    <property type="molecule type" value="Genomic_DNA"/>
</dbReference>
<name>K0KMR7_WICCF</name>
<dbReference type="eggNOG" id="KOG1311">
    <property type="taxonomic scope" value="Eukaryota"/>
</dbReference>
<dbReference type="PROSITE" id="PS50216">
    <property type="entry name" value="DHHC"/>
    <property type="match status" value="1"/>
</dbReference>
<evidence type="ECO:0000256" key="9">
    <source>
        <dbReference type="ARBA" id="ARBA00048048"/>
    </source>
</evidence>
<gene>
    <name evidence="12" type="ORF">BN7_1958</name>
</gene>
<protein>
    <recommendedName>
        <fullName evidence="10">Palmitoyltransferase</fullName>
        <ecNumber evidence="10">2.3.1.225</ecNumber>
    </recommendedName>
</protein>
<organism evidence="12 13">
    <name type="scientific">Wickerhamomyces ciferrii (strain ATCC 14091 / BCRC 22168 / CBS 111 / JCM 3599 / NBRC 0793 / NRRL Y-1031 F-60-10)</name>
    <name type="common">Yeast</name>
    <name type="synonym">Pichia ciferrii</name>
    <dbReference type="NCBI Taxonomy" id="1206466"/>
    <lineage>
        <taxon>Eukaryota</taxon>
        <taxon>Fungi</taxon>
        <taxon>Dikarya</taxon>
        <taxon>Ascomycota</taxon>
        <taxon>Saccharomycotina</taxon>
        <taxon>Saccharomycetes</taxon>
        <taxon>Phaffomycetales</taxon>
        <taxon>Wickerhamomycetaceae</taxon>
        <taxon>Wickerhamomyces</taxon>
    </lineage>
</organism>
<dbReference type="Pfam" id="PF01529">
    <property type="entry name" value="DHHC"/>
    <property type="match status" value="1"/>
</dbReference>